<accession>A0ABW2ZDR1</accession>
<sequence>MKKLIIAGVLILATGVIPSYTKQIIVKPAPAAFDQSNFSFRKDIGTAD</sequence>
<evidence type="ECO:0000313" key="2">
    <source>
        <dbReference type="Proteomes" id="UP001597073"/>
    </source>
</evidence>
<gene>
    <name evidence="1" type="ORF">ACFQZI_05355</name>
</gene>
<dbReference type="EMBL" id="JBHTIA010000003">
    <property type="protein sequence ID" value="MFD0764268.1"/>
    <property type="molecule type" value="Genomic_DNA"/>
</dbReference>
<evidence type="ECO:0000313" key="1">
    <source>
        <dbReference type="EMBL" id="MFD0764268.1"/>
    </source>
</evidence>
<dbReference type="RefSeq" id="WP_377139399.1">
    <property type="nucleotide sequence ID" value="NZ_JBHTIA010000003.1"/>
</dbReference>
<protein>
    <submittedName>
        <fullName evidence="1">Uncharacterized protein</fullName>
    </submittedName>
</protein>
<reference evidence="2" key="1">
    <citation type="journal article" date="2019" name="Int. J. Syst. Evol. Microbiol.">
        <title>The Global Catalogue of Microorganisms (GCM) 10K type strain sequencing project: providing services to taxonomists for standard genome sequencing and annotation.</title>
        <authorList>
            <consortium name="The Broad Institute Genomics Platform"/>
            <consortium name="The Broad Institute Genome Sequencing Center for Infectious Disease"/>
            <person name="Wu L."/>
            <person name="Ma J."/>
        </authorList>
    </citation>
    <scope>NUCLEOTIDE SEQUENCE [LARGE SCALE GENOMIC DNA]</scope>
    <source>
        <strain evidence="2">CCUG 60742</strain>
    </source>
</reference>
<name>A0ABW2ZDR1_9SPHI</name>
<keyword evidence="2" id="KW-1185">Reference proteome</keyword>
<proteinExistence type="predicted"/>
<organism evidence="1 2">
    <name type="scientific">Mucilaginibacter lutimaris</name>
    <dbReference type="NCBI Taxonomy" id="931629"/>
    <lineage>
        <taxon>Bacteria</taxon>
        <taxon>Pseudomonadati</taxon>
        <taxon>Bacteroidota</taxon>
        <taxon>Sphingobacteriia</taxon>
        <taxon>Sphingobacteriales</taxon>
        <taxon>Sphingobacteriaceae</taxon>
        <taxon>Mucilaginibacter</taxon>
    </lineage>
</organism>
<comment type="caution">
    <text evidence="1">The sequence shown here is derived from an EMBL/GenBank/DDBJ whole genome shotgun (WGS) entry which is preliminary data.</text>
</comment>
<dbReference type="Proteomes" id="UP001597073">
    <property type="component" value="Unassembled WGS sequence"/>
</dbReference>